<protein>
    <submittedName>
        <fullName evidence="2">D-alanyl-lipoteichoic acid biosynthesis protein DltD</fullName>
    </submittedName>
</protein>
<organism evidence="2 3">
    <name type="scientific">Staphylococcus nepalensis</name>
    <dbReference type="NCBI Taxonomy" id="214473"/>
    <lineage>
        <taxon>Bacteria</taxon>
        <taxon>Bacillati</taxon>
        <taxon>Bacillota</taxon>
        <taxon>Bacilli</taxon>
        <taxon>Bacillales</taxon>
        <taxon>Staphylococcaceae</taxon>
        <taxon>Staphylococcus</taxon>
    </lineage>
</organism>
<dbReference type="Proteomes" id="UP000664081">
    <property type="component" value="Unassembled WGS sequence"/>
</dbReference>
<dbReference type="AlphaFoldDB" id="A0A2T4S7U9"/>
<sequence>MKIKPFTPIIISLCLFGIFLILPSSWFSGLITTKTLEKQRIALSDQVLKGTLIQDKMFRSNAFYPIYGSSELEKDDPFNPAILLRDQTVYSQQPFLIGTGGSTDLINAIELAAQYDNLKGKKMAFIISPQWFTNHGLTNKNFDARISKTQLNHLFNQKNLSPELKQRYAKRLLSFKNVYNRNYLEKMSKDNVSETDHYLSSFNTTQFEKIEAIKSRVPLSKTELTDTEPITAQEASWQAIRKQAEIHGAKHSQSNAFKIRDEYWDLIKAHKRKINRDYEFNAHSPEFKDLELLVDTMREAGADVEYISIPSNGKWYDHIGVHKEKRQKVYDKINHTVISRGGRIYDMTDKDYEPYVISDAVHIGWKGWAYISEHIAQHMHR</sequence>
<dbReference type="RefSeq" id="WP_107644522.1">
    <property type="nucleotide sequence ID" value="NZ_CABIWM010000007.1"/>
</dbReference>
<keyword evidence="4" id="KW-1185">Reference proteome</keyword>
<dbReference type="SUPFAM" id="SSF52266">
    <property type="entry name" value="SGNH hydrolase"/>
    <property type="match status" value="1"/>
</dbReference>
<reference evidence="2" key="2">
    <citation type="submission" date="2018-03" db="EMBL/GenBank/DDBJ databases">
        <authorList>
            <person name="Keele B.F."/>
        </authorList>
    </citation>
    <scope>NUCLEOTIDE SEQUENCE</scope>
    <source>
        <strain evidence="2">SNUC 4337</strain>
    </source>
</reference>
<dbReference type="Pfam" id="PF04914">
    <property type="entry name" value="DltD"/>
    <property type="match status" value="1"/>
</dbReference>
<dbReference type="PIRSF" id="PIRSF021438">
    <property type="entry name" value="DltD"/>
    <property type="match status" value="1"/>
</dbReference>
<name>A0A2T4S7U9_9STAP</name>
<evidence type="ECO:0000313" key="2">
    <source>
        <dbReference type="EMBL" id="PTK57735.1"/>
    </source>
</evidence>
<comment type="caution">
    <text evidence="2">The sequence shown here is derived from an EMBL/GenBank/DDBJ whole genome shotgun (WGS) entry which is preliminary data.</text>
</comment>
<dbReference type="PANTHER" id="PTHR40039:SF1">
    <property type="entry name" value="PROTEIN DLTD"/>
    <property type="match status" value="1"/>
</dbReference>
<dbReference type="OrthoDB" id="1700484at2"/>
<reference evidence="2 3" key="1">
    <citation type="journal article" date="2016" name="Front. Microbiol.">
        <title>Comprehensive Phylogenetic Analysis of Bovine Non-aureus Staphylococci Species Based on Whole-Genome Sequencing.</title>
        <authorList>
            <person name="Naushad S."/>
            <person name="Barkema H.W."/>
            <person name="Luby C."/>
            <person name="Condas L.A."/>
            <person name="Nobrega D.B."/>
            <person name="Carson D.A."/>
            <person name="De Buck J."/>
        </authorList>
    </citation>
    <scope>NUCLEOTIDE SEQUENCE [LARGE SCALE GENOMIC DNA]</scope>
    <source>
        <strain evidence="2 3">SNUC 4337</strain>
    </source>
</reference>
<evidence type="ECO:0000313" key="1">
    <source>
        <dbReference type="EMBL" id="MBO1227817.1"/>
    </source>
</evidence>
<dbReference type="InterPro" id="IPR023896">
    <property type="entry name" value="LTA_DltD"/>
</dbReference>
<evidence type="ECO:0000313" key="4">
    <source>
        <dbReference type="Proteomes" id="UP000664081"/>
    </source>
</evidence>
<dbReference type="PANTHER" id="PTHR40039">
    <property type="entry name" value="PROTEIN DLTD"/>
    <property type="match status" value="1"/>
</dbReference>
<dbReference type="InterPro" id="IPR006998">
    <property type="entry name" value="DltD"/>
</dbReference>
<reference evidence="1 4" key="3">
    <citation type="submission" date="2021-03" db="EMBL/GenBank/DDBJ databases">
        <title>Staphylococci and Mammaliicocci in bats.</title>
        <authorList>
            <person name="Fountain K."/>
        </authorList>
    </citation>
    <scope>NUCLEOTIDE SEQUENCE [LARGE SCALE GENOMIC DNA]</scope>
    <source>
        <strain evidence="1 4">18_1_E_SW</strain>
    </source>
</reference>
<dbReference type="EMBL" id="JAFNLT010000010">
    <property type="protein sequence ID" value="MBO1227817.1"/>
    <property type="molecule type" value="Genomic_DNA"/>
</dbReference>
<evidence type="ECO:0000313" key="3">
    <source>
        <dbReference type="Proteomes" id="UP000240400"/>
    </source>
</evidence>
<accession>A0A2T4S7U9</accession>
<gene>
    <name evidence="2" type="primary">dltD</name>
    <name evidence="2" type="ORF">BUZ61_12075</name>
    <name evidence="1" type="ORF">J3T88_10950</name>
</gene>
<dbReference type="Proteomes" id="UP000240400">
    <property type="component" value="Unassembled WGS sequence"/>
</dbReference>
<dbReference type="EMBL" id="PZHR01000096">
    <property type="protein sequence ID" value="PTK57735.1"/>
    <property type="molecule type" value="Genomic_DNA"/>
</dbReference>
<proteinExistence type="predicted"/>
<dbReference type="NCBIfam" id="TIGR04092">
    <property type="entry name" value="LTA_DltD"/>
    <property type="match status" value="1"/>
</dbReference>